<dbReference type="GO" id="GO:0045893">
    <property type="term" value="P:positive regulation of DNA-templated transcription"/>
    <property type="evidence" value="ECO:0007669"/>
    <property type="project" value="TreeGrafter"/>
</dbReference>
<keyword evidence="6" id="KW-0805">Transcription regulation</keyword>
<dbReference type="GO" id="GO:0008270">
    <property type="term" value="F:zinc ion binding"/>
    <property type="evidence" value="ECO:0007669"/>
    <property type="project" value="UniProtKB-KW"/>
</dbReference>
<feature type="compositionally biased region" description="Low complexity" evidence="11">
    <location>
        <begin position="18"/>
        <end position="31"/>
    </location>
</feature>
<gene>
    <name evidence="14" type="ORF">scyTo_0019076</name>
</gene>
<dbReference type="GO" id="GO:0003677">
    <property type="term" value="F:DNA binding"/>
    <property type="evidence" value="ECO:0007669"/>
    <property type="project" value="UniProtKB-KW"/>
</dbReference>
<dbReference type="SMART" id="SM00249">
    <property type="entry name" value="PHD"/>
    <property type="match status" value="3"/>
</dbReference>
<dbReference type="FunFam" id="3.30.40.10:FF:000071">
    <property type="entry name" value="Histone-lysine N-methyltransferase"/>
    <property type="match status" value="1"/>
</dbReference>
<dbReference type="Proteomes" id="UP000288216">
    <property type="component" value="Unassembled WGS sequence"/>
</dbReference>
<keyword evidence="2" id="KW-0479">Metal-binding</keyword>
<dbReference type="GO" id="GO:0035097">
    <property type="term" value="C:histone methyltransferase complex"/>
    <property type="evidence" value="ECO:0007669"/>
    <property type="project" value="TreeGrafter"/>
</dbReference>
<dbReference type="InterPro" id="IPR013083">
    <property type="entry name" value="Znf_RING/FYVE/PHD"/>
</dbReference>
<evidence type="ECO:0000256" key="5">
    <source>
        <dbReference type="ARBA" id="ARBA00022990"/>
    </source>
</evidence>
<evidence type="ECO:0000259" key="13">
    <source>
        <dbReference type="PROSITE" id="PS51058"/>
    </source>
</evidence>
<feature type="region of interest" description="Disordered" evidence="11">
    <location>
        <begin position="675"/>
        <end position="709"/>
    </location>
</feature>
<evidence type="ECO:0000256" key="1">
    <source>
        <dbReference type="ARBA" id="ARBA00022553"/>
    </source>
</evidence>
<dbReference type="PANTHER" id="PTHR45838">
    <property type="entry name" value="HISTONE-LYSINE-N-METHYLTRANSFERASE 2 KMT2 FAMILY MEMBER"/>
    <property type="match status" value="1"/>
</dbReference>
<evidence type="ECO:0000256" key="4">
    <source>
        <dbReference type="ARBA" id="ARBA00022833"/>
    </source>
</evidence>
<keyword evidence="4" id="KW-0862">Zinc</keyword>
<feature type="domain" description="PHD-type" evidence="12">
    <location>
        <begin position="369"/>
        <end position="423"/>
    </location>
</feature>
<name>A0A401PS49_SCYTO</name>
<evidence type="ECO:0000256" key="6">
    <source>
        <dbReference type="ARBA" id="ARBA00023015"/>
    </source>
</evidence>
<dbReference type="PROSITE" id="PS51058">
    <property type="entry name" value="ZF_CXXC"/>
    <property type="match status" value="1"/>
</dbReference>
<dbReference type="GO" id="GO:0042800">
    <property type="term" value="F:histone H3K4 methyltransferase activity"/>
    <property type="evidence" value="ECO:0007669"/>
    <property type="project" value="TreeGrafter"/>
</dbReference>
<dbReference type="FunFam" id="3.30.40.10:FF:000089">
    <property type="entry name" value="Histone-lysine N-methyltransferase"/>
    <property type="match status" value="1"/>
</dbReference>
<sequence>MHERESIMTAQLDEDSSSSEPESPVPMASVVKIEREAEEVAEAPTLLPAEEETKPSVVSGQPKRRGNRCGCCKGCRNLADCGKCVNCLDKPKFGGRNTKKQCCVWRKCDQIELKRQERLANVRKRSRITILPAIDTRPVMGKDDEEWLPDSRGYAAYEYMLEAAVEEVQVKNGEASLAPVENLAADTQLQRKSIRRTARQWSYYALFEESDLSDSETDSKLPHNVLKDDLQSLMDDQGRLKPIQLKSRRSREKDRPVLLSKQEQLVLSPLSPFTNSNSGRQKGPLDGVHRIRVDFKEDCNIENVWLMGGLSVLSSVPILPRVLCLLCASQGRHEMVYCQVCCEPFHSFCLDEKERPSTDQKENWCCRRCKFCHVCGRKSKASKHLLECNKCRATYHAACLGPNYPTRPSKKRQTWVCPKCVRCKSCGATTPGRSWDAEWSYDFTLCNDCANLFEKGNYCPICTKCYEDNDYESKMMQCSKCDHWVHAKCEGVSDEMYEILSNLPDNIVYTCLPCMEGNAAEWQEVVTSELLSGLKQVLTGLVTSRLTSHLLKHKEYGEDDLDVFDIGAPCDLDGVKTKFEDGKYSSVLNFSDDVVRIIQSSINEELEFPDTRRANLSAKAYFMKQMDRIFPWFKVQDSKYWQESGNIPNGVHPNAVAPPSLDHSYALWREQCDSSQLQNSQQRNKQDVSSAEEGSQGGRTERTAGVGGGKNRARIWEIGAANDPEDSRQCALCLKNGDDKLNVRLVCVARGL</sequence>
<dbReference type="PANTHER" id="PTHR45838:SF4">
    <property type="entry name" value="HISTONE-LYSINE N-METHYLTRANSFERASE TRITHORAX"/>
    <property type="match status" value="1"/>
</dbReference>
<keyword evidence="8" id="KW-0238">DNA-binding</keyword>
<keyword evidence="1" id="KW-0597">Phosphoprotein</keyword>
<keyword evidence="5" id="KW-0007">Acetylation</keyword>
<dbReference type="InterPro" id="IPR002857">
    <property type="entry name" value="Znf_CXXC"/>
</dbReference>
<evidence type="ECO:0000313" key="15">
    <source>
        <dbReference type="Proteomes" id="UP000288216"/>
    </source>
</evidence>
<comment type="caution">
    <text evidence="14">The sequence shown here is derived from an EMBL/GenBank/DDBJ whole genome shotgun (WGS) entry which is preliminary data.</text>
</comment>
<keyword evidence="7" id="KW-0103">Bromodomain</keyword>
<evidence type="ECO:0000256" key="11">
    <source>
        <dbReference type="SAM" id="MobiDB-lite"/>
    </source>
</evidence>
<keyword evidence="9" id="KW-0804">Transcription</keyword>
<reference evidence="14 15" key="1">
    <citation type="journal article" date="2018" name="Nat. Ecol. Evol.">
        <title>Shark genomes provide insights into elasmobranch evolution and the origin of vertebrates.</title>
        <authorList>
            <person name="Hara Y"/>
            <person name="Yamaguchi K"/>
            <person name="Onimaru K"/>
            <person name="Kadota M"/>
            <person name="Koyanagi M"/>
            <person name="Keeley SD"/>
            <person name="Tatsumi K"/>
            <person name="Tanaka K"/>
            <person name="Motone F"/>
            <person name="Kageyama Y"/>
            <person name="Nozu R"/>
            <person name="Adachi N"/>
            <person name="Nishimura O"/>
            <person name="Nakagawa R"/>
            <person name="Tanegashima C"/>
            <person name="Kiyatake I"/>
            <person name="Matsumoto R"/>
            <person name="Murakumo K"/>
            <person name="Nishida K"/>
            <person name="Terakita A"/>
            <person name="Kuratani S"/>
            <person name="Sato K"/>
            <person name="Hyodo S Kuraku.S."/>
        </authorList>
    </citation>
    <scope>NUCLEOTIDE SEQUENCE [LARGE SCALE GENOMIC DNA]</scope>
</reference>
<dbReference type="InterPro" id="IPR036427">
    <property type="entry name" value="Bromodomain-like_sf"/>
</dbReference>
<dbReference type="InterPro" id="IPR019787">
    <property type="entry name" value="Znf_PHD-finger"/>
</dbReference>
<dbReference type="PROSITE" id="PS50016">
    <property type="entry name" value="ZF_PHD_2"/>
    <property type="match status" value="3"/>
</dbReference>
<dbReference type="EMBL" id="BFAA01013859">
    <property type="protein sequence ID" value="GCB75945.1"/>
    <property type="molecule type" value="Genomic_DNA"/>
</dbReference>
<dbReference type="Gene3D" id="3.30.40.10">
    <property type="entry name" value="Zinc/RING finger domain, C3HC4 (zinc finger)"/>
    <property type="match status" value="2"/>
</dbReference>
<evidence type="ECO:0000256" key="8">
    <source>
        <dbReference type="ARBA" id="ARBA00023125"/>
    </source>
</evidence>
<organism evidence="14 15">
    <name type="scientific">Scyliorhinus torazame</name>
    <name type="common">Cloudy catshark</name>
    <name type="synonym">Catulus torazame</name>
    <dbReference type="NCBI Taxonomy" id="75743"/>
    <lineage>
        <taxon>Eukaryota</taxon>
        <taxon>Metazoa</taxon>
        <taxon>Chordata</taxon>
        <taxon>Craniata</taxon>
        <taxon>Vertebrata</taxon>
        <taxon>Chondrichthyes</taxon>
        <taxon>Elasmobranchii</taxon>
        <taxon>Galeomorphii</taxon>
        <taxon>Galeoidea</taxon>
        <taxon>Carcharhiniformes</taxon>
        <taxon>Scyliorhinidae</taxon>
        <taxon>Scyliorhinus</taxon>
    </lineage>
</organism>
<dbReference type="InterPro" id="IPR011011">
    <property type="entry name" value="Znf_FYVE_PHD"/>
</dbReference>
<evidence type="ECO:0000256" key="10">
    <source>
        <dbReference type="PROSITE-ProRule" id="PRU00509"/>
    </source>
</evidence>
<feature type="domain" description="PHD-type" evidence="12">
    <location>
        <begin position="456"/>
        <end position="517"/>
    </location>
</feature>
<evidence type="ECO:0000259" key="12">
    <source>
        <dbReference type="PROSITE" id="PS50016"/>
    </source>
</evidence>
<evidence type="ECO:0000313" key="14">
    <source>
        <dbReference type="EMBL" id="GCB75945.1"/>
    </source>
</evidence>
<dbReference type="STRING" id="75743.A0A401PS49"/>
<dbReference type="InterPro" id="IPR001965">
    <property type="entry name" value="Znf_PHD"/>
</dbReference>
<feature type="domain" description="PHD-type" evidence="12">
    <location>
        <begin position="321"/>
        <end position="372"/>
    </location>
</feature>
<feature type="domain" description="CXXC-type" evidence="13">
    <location>
        <begin position="61"/>
        <end position="109"/>
    </location>
</feature>
<proteinExistence type="predicted"/>
<keyword evidence="3 10" id="KW-0863">Zinc-finger</keyword>
<dbReference type="AlphaFoldDB" id="A0A401PS49"/>
<keyword evidence="15" id="KW-1185">Reference proteome</keyword>
<feature type="region of interest" description="Disordered" evidence="11">
    <location>
        <begin position="1"/>
        <end position="60"/>
    </location>
</feature>
<evidence type="ECO:0000256" key="3">
    <source>
        <dbReference type="ARBA" id="ARBA00022771"/>
    </source>
</evidence>
<evidence type="ECO:0000256" key="9">
    <source>
        <dbReference type="ARBA" id="ARBA00023163"/>
    </source>
</evidence>
<evidence type="ECO:0000256" key="7">
    <source>
        <dbReference type="ARBA" id="ARBA00023117"/>
    </source>
</evidence>
<dbReference type="Gene3D" id="1.20.920.10">
    <property type="entry name" value="Bromodomain-like"/>
    <property type="match status" value="1"/>
</dbReference>
<evidence type="ECO:0000256" key="2">
    <source>
        <dbReference type="ARBA" id="ARBA00022723"/>
    </source>
</evidence>
<dbReference type="OrthoDB" id="308383at2759"/>
<dbReference type="SUPFAM" id="SSF57903">
    <property type="entry name" value="FYVE/PHD zinc finger"/>
    <property type="match status" value="3"/>
</dbReference>
<dbReference type="Pfam" id="PF00628">
    <property type="entry name" value="PHD"/>
    <property type="match status" value="3"/>
</dbReference>
<protein>
    <submittedName>
        <fullName evidence="14">Uncharacterized protein</fullName>
    </submittedName>
</protein>
<dbReference type="Pfam" id="PF02008">
    <property type="entry name" value="zf-CXXC"/>
    <property type="match status" value="1"/>
</dbReference>
<feature type="compositionally biased region" description="Polar residues" evidence="11">
    <location>
        <begin position="675"/>
        <end position="693"/>
    </location>
</feature>
<accession>A0A401PS49</accession>